<reference evidence="2 3" key="1">
    <citation type="submission" date="2017-09" db="EMBL/GenBank/DDBJ databases">
        <authorList>
            <person name="Ehlers B."/>
            <person name="Leendertz F.H."/>
        </authorList>
    </citation>
    <scope>NUCLEOTIDE SEQUENCE [LARGE SCALE GENOMIC DNA]</scope>
    <source>
        <strain evidence="2 3">DSM 16848</strain>
    </source>
</reference>
<dbReference type="InterPro" id="IPR018689">
    <property type="entry name" value="Imm33_dom"/>
</dbReference>
<sequence length="107" mass="12109">MNAFAQALSAALQYAIVSRQVSDEGEFVGFLYREEPAFEHDSGWRFFSGAEDDEYADNPDHFITAPLSDVLNTHPEVAPLMSQTQGAWEWHDEQQQFVAVADWQGQN</sequence>
<organism evidence="2 3">
    <name type="scientific">Alysiella filiformis DSM 16848</name>
    <dbReference type="NCBI Taxonomy" id="1120981"/>
    <lineage>
        <taxon>Bacteria</taxon>
        <taxon>Pseudomonadati</taxon>
        <taxon>Pseudomonadota</taxon>
        <taxon>Betaproteobacteria</taxon>
        <taxon>Neisseriales</taxon>
        <taxon>Neisseriaceae</taxon>
        <taxon>Alysiella</taxon>
    </lineage>
</organism>
<dbReference type="Pfam" id="PF09951">
    <property type="entry name" value="Imm33"/>
    <property type="match status" value="1"/>
</dbReference>
<dbReference type="Proteomes" id="UP000219669">
    <property type="component" value="Unassembled WGS sequence"/>
</dbReference>
<evidence type="ECO:0000313" key="2">
    <source>
        <dbReference type="EMBL" id="SOD68341.1"/>
    </source>
</evidence>
<dbReference type="RefSeq" id="WP_097114295.1">
    <property type="nucleotide sequence ID" value="NZ_CP083931.1"/>
</dbReference>
<dbReference type="PANTHER" id="PTHR38743:SF2">
    <property type="entry name" value="DUF2185 DOMAIN-CONTAINING PROTEIN"/>
    <property type="match status" value="1"/>
</dbReference>
<feature type="domain" description="Immunity protein Imm33" evidence="1">
    <location>
        <begin position="16"/>
        <end position="100"/>
    </location>
</feature>
<dbReference type="EMBL" id="OCNF01000008">
    <property type="protein sequence ID" value="SOD68341.1"/>
    <property type="molecule type" value="Genomic_DNA"/>
</dbReference>
<name>A0A286EBP5_9NEIS</name>
<dbReference type="AlphaFoldDB" id="A0A286EBP5"/>
<protein>
    <recommendedName>
        <fullName evidence="1">Immunity protein Imm33 domain-containing protein</fullName>
    </recommendedName>
</protein>
<accession>A0A286EBP5</accession>
<dbReference type="PANTHER" id="PTHR38743">
    <property type="entry name" value="SIMILAR TO GLYOXYLASE I FAMILY PROTEIN"/>
    <property type="match status" value="1"/>
</dbReference>
<gene>
    <name evidence="2" type="ORF">SAMN02746062_01217</name>
</gene>
<dbReference type="OrthoDB" id="4827574at2"/>
<evidence type="ECO:0000313" key="3">
    <source>
        <dbReference type="Proteomes" id="UP000219669"/>
    </source>
</evidence>
<proteinExistence type="predicted"/>
<keyword evidence="3" id="KW-1185">Reference proteome</keyword>
<evidence type="ECO:0000259" key="1">
    <source>
        <dbReference type="Pfam" id="PF09951"/>
    </source>
</evidence>